<evidence type="ECO:0000256" key="10">
    <source>
        <dbReference type="ARBA" id="ARBA00049527"/>
    </source>
</evidence>
<gene>
    <name evidence="12" type="primary">LDAH</name>
    <name evidence="12" type="ORF">AMEX_G17043</name>
</gene>
<evidence type="ECO:0000256" key="6">
    <source>
        <dbReference type="ARBA" id="ARBA00022801"/>
    </source>
</evidence>
<dbReference type="InterPro" id="IPR019363">
    <property type="entry name" value="LDAH"/>
</dbReference>
<dbReference type="InterPro" id="IPR029058">
    <property type="entry name" value="AB_hydrolase_fold"/>
</dbReference>
<dbReference type="AlphaFoldDB" id="A0A8T2LB12"/>
<proteinExistence type="inferred from homology"/>
<reference evidence="12 13" key="1">
    <citation type="submission" date="2021-07" db="EMBL/GenBank/DDBJ databases">
        <authorList>
            <person name="Imarazene B."/>
            <person name="Zahm M."/>
            <person name="Klopp C."/>
            <person name="Cabau C."/>
            <person name="Beille S."/>
            <person name="Jouanno E."/>
            <person name="Castinel A."/>
            <person name="Lluch J."/>
            <person name="Gil L."/>
            <person name="Kuchtly C."/>
            <person name="Lopez Roques C."/>
            <person name="Donnadieu C."/>
            <person name="Parrinello H."/>
            <person name="Journot L."/>
            <person name="Du K."/>
            <person name="Schartl M."/>
            <person name="Retaux S."/>
            <person name="Guiguen Y."/>
        </authorList>
    </citation>
    <scope>NUCLEOTIDE SEQUENCE [LARGE SCALE GENOMIC DNA]</scope>
    <source>
        <strain evidence="12">Pach_M1</strain>
        <tissue evidence="12">Testis</tissue>
    </source>
</reference>
<feature type="region of interest" description="Disordered" evidence="11">
    <location>
        <begin position="32"/>
        <end position="51"/>
    </location>
</feature>
<evidence type="ECO:0000256" key="8">
    <source>
        <dbReference type="ARBA" id="ARBA00031924"/>
    </source>
</evidence>
<evidence type="ECO:0000256" key="5">
    <source>
        <dbReference type="ARBA" id="ARBA00022677"/>
    </source>
</evidence>
<evidence type="ECO:0000313" key="12">
    <source>
        <dbReference type="EMBL" id="KAG9268104.1"/>
    </source>
</evidence>
<dbReference type="Proteomes" id="UP000752171">
    <property type="component" value="Unassembled WGS sequence"/>
</dbReference>
<keyword evidence="6 12" id="KW-0378">Hydrolase</keyword>
<dbReference type="GO" id="GO:0019915">
    <property type="term" value="P:lipid storage"/>
    <property type="evidence" value="ECO:0007669"/>
    <property type="project" value="InterPro"/>
</dbReference>
<dbReference type="PANTHER" id="PTHR13390:SF0">
    <property type="entry name" value="LIPID DROPLET-ASSOCIATED HYDROLASE"/>
    <property type="match status" value="1"/>
</dbReference>
<comment type="similarity">
    <text evidence="3">Belongs to the AB hydrolase superfamily. LDAH family.</text>
</comment>
<dbReference type="PANTHER" id="PTHR13390">
    <property type="entry name" value="LIPASE"/>
    <property type="match status" value="1"/>
</dbReference>
<comment type="catalytic activity">
    <reaction evidence="10">
        <text>a cholesterol ester + H2O = cholesterol + a fatty acid + H(+)</text>
        <dbReference type="Rhea" id="RHEA:36403"/>
        <dbReference type="ChEBI" id="CHEBI:15377"/>
        <dbReference type="ChEBI" id="CHEBI:15378"/>
        <dbReference type="ChEBI" id="CHEBI:16113"/>
        <dbReference type="ChEBI" id="CHEBI:17002"/>
        <dbReference type="ChEBI" id="CHEBI:28868"/>
        <dbReference type="EC" id="3.1.1.13"/>
    </reaction>
    <physiologicalReaction direction="left-to-right" evidence="10">
        <dbReference type="Rhea" id="RHEA:36404"/>
    </physiologicalReaction>
</comment>
<evidence type="ECO:0000256" key="11">
    <source>
        <dbReference type="SAM" id="MobiDB-lite"/>
    </source>
</evidence>
<comment type="subcellular location">
    <subcellularLocation>
        <location evidence="1">Endoplasmic reticulum</location>
    </subcellularLocation>
    <subcellularLocation>
        <location evidence="2">Lipid droplet</location>
    </subcellularLocation>
</comment>
<evidence type="ECO:0000256" key="2">
    <source>
        <dbReference type="ARBA" id="ARBA00004502"/>
    </source>
</evidence>
<dbReference type="EC" id="3.1.1.13" evidence="9"/>
<keyword evidence="5" id="KW-0551">Lipid droplet</keyword>
<keyword evidence="7" id="KW-0256">Endoplasmic reticulum</keyword>
<accession>A0A8T2LB12</accession>
<dbReference type="Pfam" id="PF10230">
    <property type="entry name" value="LIDHydrolase"/>
    <property type="match status" value="1"/>
</dbReference>
<dbReference type="SUPFAM" id="SSF53474">
    <property type="entry name" value="alpha/beta-Hydrolases"/>
    <property type="match status" value="1"/>
</dbReference>
<sequence>MRSRVQISLLKTKKTPVFTGFTSRKHLKSRSAAAAAAGGSDPGGGMGGSGFDGGREEAAVEFIYCKGVATELLKYGPRDLHAAAETPDPPRVLILVIPGNPGVVGFYKTFMWTLYQAFNRRYPVWSVGHAGHCVPPDTMDMVEDACLAEAEDVCGLNGQIQHKLAFLSEHVPRDTHLVLIGHSIGCYIILETMRRDPKLKVLKSVLLFPTIERMAVTPQGKVMTPLLCNLRYTAYLPVFLLSLLPERLKTSLVHLVLKNVKHLDTLIVFFSVSLSLFSVSSRFSGNAMYMGSQEMRLVLERDNSTIRHNLHKLVFYYGATDHWCPVQYYYDLRRDFPDGDIRLCERGHRHAFVLDAGQEMGEMTTEWIREELRGL</sequence>
<evidence type="ECO:0000256" key="1">
    <source>
        <dbReference type="ARBA" id="ARBA00004240"/>
    </source>
</evidence>
<feature type="compositionally biased region" description="Gly residues" evidence="11">
    <location>
        <begin position="40"/>
        <end position="51"/>
    </location>
</feature>
<evidence type="ECO:0000256" key="9">
    <source>
        <dbReference type="ARBA" id="ARBA00039150"/>
    </source>
</evidence>
<dbReference type="EMBL" id="JAICCE010000014">
    <property type="protein sequence ID" value="KAG9268104.1"/>
    <property type="molecule type" value="Genomic_DNA"/>
</dbReference>
<name>A0A8T2LB12_ASTMX</name>
<dbReference type="GO" id="GO:0004771">
    <property type="term" value="F:sterol ester esterase activity"/>
    <property type="evidence" value="ECO:0007669"/>
    <property type="project" value="UniProtKB-EC"/>
</dbReference>
<dbReference type="GO" id="GO:0005783">
    <property type="term" value="C:endoplasmic reticulum"/>
    <property type="evidence" value="ECO:0007669"/>
    <property type="project" value="UniProtKB-SubCell"/>
</dbReference>
<protein>
    <recommendedName>
        <fullName evidence="4">Lipid droplet-associated hydrolase</fullName>
        <ecNumber evidence="9">3.1.1.13</ecNumber>
    </recommendedName>
    <alternativeName>
        <fullName evidence="8">Lipid droplet-associated serine hydrolase</fullName>
    </alternativeName>
</protein>
<dbReference type="FunFam" id="3.40.50.1820:FF:000068">
    <property type="entry name" value="Lipid droplet associated hydrolase"/>
    <property type="match status" value="1"/>
</dbReference>
<dbReference type="Gene3D" id="3.40.50.1820">
    <property type="entry name" value="alpha/beta hydrolase"/>
    <property type="match status" value="1"/>
</dbReference>
<dbReference type="GO" id="GO:0042632">
    <property type="term" value="P:cholesterol homeostasis"/>
    <property type="evidence" value="ECO:0007669"/>
    <property type="project" value="UniProtKB-ARBA"/>
</dbReference>
<dbReference type="GO" id="GO:0035356">
    <property type="term" value="P:intracellular triglyceride homeostasis"/>
    <property type="evidence" value="ECO:0007669"/>
    <property type="project" value="UniProtKB-ARBA"/>
</dbReference>
<comment type="caution">
    <text evidence="12">The sequence shown here is derived from an EMBL/GenBank/DDBJ whole genome shotgun (WGS) entry which is preliminary data.</text>
</comment>
<evidence type="ECO:0000256" key="3">
    <source>
        <dbReference type="ARBA" id="ARBA00008300"/>
    </source>
</evidence>
<dbReference type="GO" id="GO:0005811">
    <property type="term" value="C:lipid droplet"/>
    <property type="evidence" value="ECO:0007669"/>
    <property type="project" value="UniProtKB-SubCell"/>
</dbReference>
<organism evidence="12 13">
    <name type="scientific">Astyanax mexicanus</name>
    <name type="common">Blind cave fish</name>
    <name type="synonym">Astyanax fasciatus mexicanus</name>
    <dbReference type="NCBI Taxonomy" id="7994"/>
    <lineage>
        <taxon>Eukaryota</taxon>
        <taxon>Metazoa</taxon>
        <taxon>Chordata</taxon>
        <taxon>Craniata</taxon>
        <taxon>Vertebrata</taxon>
        <taxon>Euteleostomi</taxon>
        <taxon>Actinopterygii</taxon>
        <taxon>Neopterygii</taxon>
        <taxon>Teleostei</taxon>
        <taxon>Ostariophysi</taxon>
        <taxon>Characiformes</taxon>
        <taxon>Characoidei</taxon>
        <taxon>Acestrorhamphidae</taxon>
        <taxon>Acestrorhamphinae</taxon>
        <taxon>Astyanax</taxon>
    </lineage>
</organism>
<evidence type="ECO:0000256" key="7">
    <source>
        <dbReference type="ARBA" id="ARBA00022824"/>
    </source>
</evidence>
<evidence type="ECO:0000256" key="4">
    <source>
        <dbReference type="ARBA" id="ARBA00019242"/>
    </source>
</evidence>
<evidence type="ECO:0000313" key="13">
    <source>
        <dbReference type="Proteomes" id="UP000752171"/>
    </source>
</evidence>
<dbReference type="GO" id="GO:0160077">
    <property type="term" value="P:lipid droplet fusion"/>
    <property type="evidence" value="ECO:0007669"/>
    <property type="project" value="UniProtKB-ARBA"/>
</dbReference>